<keyword evidence="8" id="KW-0539">Nucleus</keyword>
<evidence type="ECO:0000256" key="7">
    <source>
        <dbReference type="ARBA" id="ARBA00023163"/>
    </source>
</evidence>
<keyword evidence="2" id="KW-0677">Repeat</keyword>
<feature type="compositionally biased region" description="Polar residues" evidence="10">
    <location>
        <begin position="566"/>
        <end position="592"/>
    </location>
</feature>
<evidence type="ECO:0000259" key="11">
    <source>
        <dbReference type="PROSITE" id="PS50157"/>
    </source>
</evidence>
<evidence type="ECO:0000256" key="6">
    <source>
        <dbReference type="ARBA" id="ARBA00023125"/>
    </source>
</evidence>
<feature type="compositionally biased region" description="Low complexity" evidence="10">
    <location>
        <begin position="253"/>
        <end position="267"/>
    </location>
</feature>
<dbReference type="GO" id="GO:0005634">
    <property type="term" value="C:nucleus"/>
    <property type="evidence" value="ECO:0007669"/>
    <property type="project" value="TreeGrafter"/>
</dbReference>
<dbReference type="AlphaFoldDB" id="A0A8K0D6G0"/>
<dbReference type="PANTHER" id="PTHR24379">
    <property type="entry name" value="KRAB AND ZINC FINGER DOMAIN-CONTAINING"/>
    <property type="match status" value="1"/>
</dbReference>
<dbReference type="PROSITE" id="PS50157">
    <property type="entry name" value="ZINC_FINGER_C2H2_2"/>
    <property type="match status" value="4"/>
</dbReference>
<dbReference type="PANTHER" id="PTHR24379:SF127">
    <property type="entry name" value="BLOODY FINGERS-RELATED"/>
    <property type="match status" value="1"/>
</dbReference>
<name>A0A8K0D6G0_IGNLU</name>
<keyword evidence="7" id="KW-0804">Transcription</keyword>
<evidence type="ECO:0000256" key="1">
    <source>
        <dbReference type="ARBA" id="ARBA00022723"/>
    </source>
</evidence>
<proteinExistence type="predicted"/>
<dbReference type="InterPro" id="IPR036236">
    <property type="entry name" value="Znf_C2H2_sf"/>
</dbReference>
<reference evidence="12" key="1">
    <citation type="submission" date="2019-08" db="EMBL/GenBank/DDBJ databases">
        <title>The genome of the North American firefly Photinus pyralis.</title>
        <authorList>
            <consortium name="Photinus pyralis genome working group"/>
            <person name="Fallon T.R."/>
            <person name="Sander Lower S.E."/>
            <person name="Weng J.-K."/>
        </authorList>
    </citation>
    <scope>NUCLEOTIDE SEQUENCE</scope>
    <source>
        <strain evidence="12">TRF0915ILg1</strain>
        <tissue evidence="12">Whole body</tissue>
    </source>
</reference>
<feature type="region of interest" description="Disordered" evidence="10">
    <location>
        <begin position="250"/>
        <end position="286"/>
    </location>
</feature>
<feature type="region of interest" description="Disordered" evidence="10">
    <location>
        <begin position="338"/>
        <end position="359"/>
    </location>
</feature>
<keyword evidence="6" id="KW-0238">DNA-binding</keyword>
<keyword evidence="3 9" id="KW-0863">Zinc-finger</keyword>
<dbReference type="FunFam" id="3.30.160.60:FF:001485">
    <property type="entry name" value="Krueppel-related zinc finger protein"/>
    <property type="match status" value="1"/>
</dbReference>
<dbReference type="InterPro" id="IPR013087">
    <property type="entry name" value="Znf_C2H2_type"/>
</dbReference>
<comment type="caution">
    <text evidence="12">The sequence shown here is derived from an EMBL/GenBank/DDBJ whole genome shotgun (WGS) entry which is preliminary data.</text>
</comment>
<dbReference type="Pfam" id="PF00096">
    <property type="entry name" value="zf-C2H2"/>
    <property type="match status" value="3"/>
</dbReference>
<evidence type="ECO:0000256" key="8">
    <source>
        <dbReference type="ARBA" id="ARBA00023242"/>
    </source>
</evidence>
<feature type="domain" description="C2H2-type" evidence="11">
    <location>
        <begin position="539"/>
        <end position="567"/>
    </location>
</feature>
<evidence type="ECO:0000256" key="3">
    <source>
        <dbReference type="ARBA" id="ARBA00022771"/>
    </source>
</evidence>
<feature type="region of interest" description="Disordered" evidence="10">
    <location>
        <begin position="566"/>
        <end position="625"/>
    </location>
</feature>
<feature type="domain" description="C2H2-type" evidence="11">
    <location>
        <begin position="456"/>
        <end position="483"/>
    </location>
</feature>
<feature type="region of interest" description="Disordered" evidence="10">
    <location>
        <begin position="1"/>
        <end position="68"/>
    </location>
</feature>
<dbReference type="FunFam" id="3.30.160.60:FF:000100">
    <property type="entry name" value="Zinc finger 45-like"/>
    <property type="match status" value="1"/>
</dbReference>
<feature type="compositionally biased region" description="Basic and acidic residues" evidence="10">
    <location>
        <begin position="41"/>
        <end position="68"/>
    </location>
</feature>
<sequence length="625" mass="70865">MDTNENNSEDRIIHSTDSESARQEDNTETTPSRYNGKTISKRREPTSREATRREPTRKEPTTRETTRTFDREMLNSELLRKTVSLCVLCGKDISRMRTKKSVRKFLDLILTVASVDVTEYPIEPDCCGVCYKNVMCIKTFKKTVNLANFLIYEKLLKYSENLNKGKQRTKTTATSPVETEQFTVDKIDENRQQTKEITNIQQVVNVPSNDQMEMTIKVEMETNEEASARLEDDPISVHDEGQYNQHVETVQLNSINPNNKENSNSSSDHMSLDRSPAESMSNTESNNLPTLIVRSLDKIRARLACSLTNPTENEESSTALDKNVLLECLEINRSGHTTAKTNLDSEGSSKQDTSTTVKPNPKTSGKIICYICKRIFSGEEFKNHVHMVHKRTPIKNSTKSPGKLKCNVCGKLYSKDNRKHCLTHQFVTCITCGKSIAHSNLKRHRQSHEPGTKENIICALCGKMFRSNTSFKRHEITHGDKKHTCEICGNSFHFLKYLKRHMRSHSGEKPFACSYCDKTFSILWNLHQHERLHTNSKPYKCSLCPAAYRHNVVLKNHLATSHSASEIAASKQNENTTSNQNEDAASNQNENPTSSVVSETTTEKEKHSNSDRNSLENCSAVEEGN</sequence>
<evidence type="ECO:0000256" key="9">
    <source>
        <dbReference type="PROSITE-ProRule" id="PRU00042"/>
    </source>
</evidence>
<dbReference type="Proteomes" id="UP000801492">
    <property type="component" value="Unassembled WGS sequence"/>
</dbReference>
<evidence type="ECO:0000256" key="4">
    <source>
        <dbReference type="ARBA" id="ARBA00022833"/>
    </source>
</evidence>
<dbReference type="PROSITE" id="PS00028">
    <property type="entry name" value="ZINC_FINGER_C2H2_1"/>
    <property type="match status" value="4"/>
</dbReference>
<evidence type="ECO:0000256" key="5">
    <source>
        <dbReference type="ARBA" id="ARBA00023015"/>
    </source>
</evidence>
<dbReference type="SMART" id="SM00355">
    <property type="entry name" value="ZnF_C2H2"/>
    <property type="match status" value="7"/>
</dbReference>
<gene>
    <name evidence="12" type="ORF">ILUMI_07993</name>
</gene>
<dbReference type="GO" id="GO:0008270">
    <property type="term" value="F:zinc ion binding"/>
    <property type="evidence" value="ECO:0007669"/>
    <property type="project" value="UniProtKB-KW"/>
</dbReference>
<dbReference type="Gene3D" id="3.30.160.60">
    <property type="entry name" value="Classic Zinc Finger"/>
    <property type="match status" value="4"/>
</dbReference>
<dbReference type="SUPFAM" id="SSF57667">
    <property type="entry name" value="beta-beta-alpha zinc fingers"/>
    <property type="match status" value="2"/>
</dbReference>
<accession>A0A8K0D6G0</accession>
<evidence type="ECO:0000313" key="12">
    <source>
        <dbReference type="EMBL" id="KAF2898181.1"/>
    </source>
</evidence>
<dbReference type="GO" id="GO:0000977">
    <property type="term" value="F:RNA polymerase II transcription regulatory region sequence-specific DNA binding"/>
    <property type="evidence" value="ECO:0007669"/>
    <property type="project" value="TreeGrafter"/>
</dbReference>
<keyword evidence="5" id="KW-0805">Transcription regulation</keyword>
<evidence type="ECO:0000256" key="2">
    <source>
        <dbReference type="ARBA" id="ARBA00022737"/>
    </source>
</evidence>
<feature type="domain" description="C2H2-type" evidence="11">
    <location>
        <begin position="483"/>
        <end position="510"/>
    </location>
</feature>
<feature type="compositionally biased region" description="Basic and acidic residues" evidence="10">
    <location>
        <begin position="601"/>
        <end position="614"/>
    </location>
</feature>
<feature type="domain" description="C2H2-type" evidence="11">
    <location>
        <begin position="511"/>
        <end position="538"/>
    </location>
</feature>
<protein>
    <recommendedName>
        <fullName evidence="11">C2H2-type domain-containing protein</fullName>
    </recommendedName>
</protein>
<dbReference type="GO" id="GO:0000981">
    <property type="term" value="F:DNA-binding transcription factor activity, RNA polymerase II-specific"/>
    <property type="evidence" value="ECO:0007669"/>
    <property type="project" value="TreeGrafter"/>
</dbReference>
<evidence type="ECO:0000256" key="10">
    <source>
        <dbReference type="SAM" id="MobiDB-lite"/>
    </source>
</evidence>
<dbReference type="OrthoDB" id="10597498at2759"/>
<organism evidence="12 13">
    <name type="scientific">Ignelater luminosus</name>
    <name type="common">Cucubano</name>
    <name type="synonym">Pyrophorus luminosus</name>
    <dbReference type="NCBI Taxonomy" id="2038154"/>
    <lineage>
        <taxon>Eukaryota</taxon>
        <taxon>Metazoa</taxon>
        <taxon>Ecdysozoa</taxon>
        <taxon>Arthropoda</taxon>
        <taxon>Hexapoda</taxon>
        <taxon>Insecta</taxon>
        <taxon>Pterygota</taxon>
        <taxon>Neoptera</taxon>
        <taxon>Endopterygota</taxon>
        <taxon>Coleoptera</taxon>
        <taxon>Polyphaga</taxon>
        <taxon>Elateriformia</taxon>
        <taxon>Elateroidea</taxon>
        <taxon>Elateridae</taxon>
        <taxon>Agrypninae</taxon>
        <taxon>Pyrophorini</taxon>
        <taxon>Ignelater</taxon>
    </lineage>
</organism>
<dbReference type="EMBL" id="VTPC01003664">
    <property type="protein sequence ID" value="KAF2898181.1"/>
    <property type="molecule type" value="Genomic_DNA"/>
</dbReference>
<feature type="compositionally biased region" description="Basic and acidic residues" evidence="10">
    <location>
        <begin position="8"/>
        <end position="25"/>
    </location>
</feature>
<feature type="compositionally biased region" description="Polar residues" evidence="10">
    <location>
        <begin position="28"/>
        <end position="38"/>
    </location>
</feature>
<keyword evidence="1" id="KW-0479">Metal-binding</keyword>
<evidence type="ECO:0000313" key="13">
    <source>
        <dbReference type="Proteomes" id="UP000801492"/>
    </source>
</evidence>
<keyword evidence="13" id="KW-1185">Reference proteome</keyword>
<keyword evidence="4" id="KW-0862">Zinc</keyword>